<dbReference type="GO" id="GO:0003700">
    <property type="term" value="F:DNA-binding transcription factor activity"/>
    <property type="evidence" value="ECO:0007669"/>
    <property type="project" value="InterPro"/>
</dbReference>
<dbReference type="PROSITE" id="PS01124">
    <property type="entry name" value="HTH_ARAC_FAMILY_2"/>
    <property type="match status" value="1"/>
</dbReference>
<dbReference type="EMBL" id="PTRA01000001">
    <property type="protein sequence ID" value="PQA61055.1"/>
    <property type="molecule type" value="Genomic_DNA"/>
</dbReference>
<dbReference type="PANTHER" id="PTHR43280:SF2">
    <property type="entry name" value="HTH-TYPE TRANSCRIPTIONAL REGULATOR EXSA"/>
    <property type="match status" value="1"/>
</dbReference>
<keyword evidence="1" id="KW-0805">Transcription regulation</keyword>
<comment type="caution">
    <text evidence="5">The sequence shown here is derived from an EMBL/GenBank/DDBJ whole genome shotgun (WGS) entry which is preliminary data.</text>
</comment>
<protein>
    <submittedName>
        <fullName evidence="5">AraC family transcriptional regulator</fullName>
    </submittedName>
</protein>
<name>A0A2S7ITL0_9BACT</name>
<dbReference type="SMART" id="SM00342">
    <property type="entry name" value="HTH_ARAC"/>
    <property type="match status" value="1"/>
</dbReference>
<dbReference type="Gene3D" id="2.60.120.10">
    <property type="entry name" value="Jelly Rolls"/>
    <property type="match status" value="1"/>
</dbReference>
<dbReference type="PANTHER" id="PTHR43280">
    <property type="entry name" value="ARAC-FAMILY TRANSCRIPTIONAL REGULATOR"/>
    <property type="match status" value="1"/>
</dbReference>
<dbReference type="InterPro" id="IPR014710">
    <property type="entry name" value="RmlC-like_jellyroll"/>
</dbReference>
<dbReference type="AlphaFoldDB" id="A0A2S7ITL0"/>
<evidence type="ECO:0000313" key="6">
    <source>
        <dbReference type="Proteomes" id="UP000239590"/>
    </source>
</evidence>
<dbReference type="InterPro" id="IPR018060">
    <property type="entry name" value="HTH_AraC"/>
</dbReference>
<dbReference type="Gene3D" id="1.10.10.60">
    <property type="entry name" value="Homeodomain-like"/>
    <property type="match status" value="1"/>
</dbReference>
<dbReference type="GO" id="GO:0043565">
    <property type="term" value="F:sequence-specific DNA binding"/>
    <property type="evidence" value="ECO:0007669"/>
    <property type="project" value="InterPro"/>
</dbReference>
<feature type="domain" description="HTH araC/xylS-type" evidence="4">
    <location>
        <begin position="178"/>
        <end position="276"/>
    </location>
</feature>
<organism evidence="5 6">
    <name type="scientific">Siphonobacter curvatus</name>
    <dbReference type="NCBI Taxonomy" id="2094562"/>
    <lineage>
        <taxon>Bacteria</taxon>
        <taxon>Pseudomonadati</taxon>
        <taxon>Bacteroidota</taxon>
        <taxon>Cytophagia</taxon>
        <taxon>Cytophagales</taxon>
        <taxon>Cytophagaceae</taxon>
        <taxon>Siphonobacter</taxon>
    </lineage>
</organism>
<dbReference type="Pfam" id="PF12833">
    <property type="entry name" value="HTH_18"/>
    <property type="match status" value="1"/>
</dbReference>
<evidence type="ECO:0000313" key="5">
    <source>
        <dbReference type="EMBL" id="PQA61055.1"/>
    </source>
</evidence>
<dbReference type="SUPFAM" id="SSF51182">
    <property type="entry name" value="RmlC-like cupins"/>
    <property type="match status" value="1"/>
</dbReference>
<sequence>MTDERDTGISIEKITFPYLPPLHDPSIVEEGRFAHRHNTHTFHLLEEGTVYIDVDFQHYQMEPSSVIYIHPNQVHRTTALGQVTVVSLAITNENLNAEYLNRLEHLAPLKPLVLAPEPLTLIAQAVALCLNVFKRKADPLRHSILKDSCNALIALILATYLEQTQTTPKLSRCEMITKAFRELLERNYTTGKRPAAYAQQLHLSTAYLNECVKNTTGQSVSHHIQQRIILEAKRLLYHSDQSVKEIAATLGFDDYPYFSRLFTKVTGLSALAFRAKSRD</sequence>
<evidence type="ECO:0000259" key="4">
    <source>
        <dbReference type="PROSITE" id="PS01124"/>
    </source>
</evidence>
<gene>
    <name evidence="5" type="ORF">C5O19_08895</name>
</gene>
<dbReference type="Pfam" id="PF02311">
    <property type="entry name" value="AraC_binding"/>
    <property type="match status" value="1"/>
</dbReference>
<keyword evidence="3" id="KW-0804">Transcription</keyword>
<dbReference type="InterPro" id="IPR011051">
    <property type="entry name" value="RmlC_Cupin_sf"/>
</dbReference>
<proteinExistence type="predicted"/>
<dbReference type="InterPro" id="IPR003313">
    <property type="entry name" value="AraC-bd"/>
</dbReference>
<evidence type="ECO:0000256" key="2">
    <source>
        <dbReference type="ARBA" id="ARBA00023125"/>
    </source>
</evidence>
<dbReference type="SUPFAM" id="SSF46689">
    <property type="entry name" value="Homeodomain-like"/>
    <property type="match status" value="1"/>
</dbReference>
<reference evidence="6" key="1">
    <citation type="submission" date="2018-02" db="EMBL/GenBank/DDBJ databases">
        <title>Genome sequencing of Solimonas sp. HR-BB.</title>
        <authorList>
            <person name="Lee Y."/>
            <person name="Jeon C.O."/>
        </authorList>
    </citation>
    <scope>NUCLEOTIDE SEQUENCE [LARGE SCALE GENOMIC DNA]</scope>
    <source>
        <strain evidence="6">HR-U</strain>
    </source>
</reference>
<keyword evidence="6" id="KW-1185">Reference proteome</keyword>
<keyword evidence="2" id="KW-0238">DNA-binding</keyword>
<dbReference type="OrthoDB" id="9793451at2"/>
<dbReference type="InterPro" id="IPR009057">
    <property type="entry name" value="Homeodomain-like_sf"/>
</dbReference>
<accession>A0A2S7ITL0</accession>
<dbReference type="Proteomes" id="UP000239590">
    <property type="component" value="Unassembled WGS sequence"/>
</dbReference>
<evidence type="ECO:0000256" key="1">
    <source>
        <dbReference type="ARBA" id="ARBA00023015"/>
    </source>
</evidence>
<evidence type="ECO:0000256" key="3">
    <source>
        <dbReference type="ARBA" id="ARBA00023163"/>
    </source>
</evidence>